<comment type="caution">
    <text evidence="1">The sequence shown here is derived from an EMBL/GenBank/DDBJ whole genome shotgun (WGS) entry which is preliminary data.</text>
</comment>
<protein>
    <submittedName>
        <fullName evidence="1">Uncharacterized protein</fullName>
    </submittedName>
</protein>
<accession>A0A6V7VA53</accession>
<proteinExistence type="predicted"/>
<dbReference type="OrthoDB" id="5906062at2759"/>
<dbReference type="Proteomes" id="UP000580250">
    <property type="component" value="Unassembled WGS sequence"/>
</dbReference>
<gene>
    <name evidence="1" type="ORF">MENT_LOCUS23359</name>
</gene>
<name>A0A6V7VA53_MELEN</name>
<dbReference type="EMBL" id="CAJEWN010000191">
    <property type="protein sequence ID" value="CAD2171845.1"/>
    <property type="molecule type" value="Genomic_DNA"/>
</dbReference>
<organism evidence="1 2">
    <name type="scientific">Meloidogyne enterolobii</name>
    <name type="common">Root-knot nematode worm</name>
    <name type="synonym">Meloidogyne mayaguensis</name>
    <dbReference type="NCBI Taxonomy" id="390850"/>
    <lineage>
        <taxon>Eukaryota</taxon>
        <taxon>Metazoa</taxon>
        <taxon>Ecdysozoa</taxon>
        <taxon>Nematoda</taxon>
        <taxon>Chromadorea</taxon>
        <taxon>Rhabditida</taxon>
        <taxon>Tylenchina</taxon>
        <taxon>Tylenchomorpha</taxon>
        <taxon>Tylenchoidea</taxon>
        <taxon>Meloidogynidae</taxon>
        <taxon>Meloidogyninae</taxon>
        <taxon>Meloidogyne</taxon>
    </lineage>
</organism>
<evidence type="ECO:0000313" key="1">
    <source>
        <dbReference type="EMBL" id="CAD2171845.1"/>
    </source>
</evidence>
<reference evidence="1 2" key="1">
    <citation type="submission" date="2020-08" db="EMBL/GenBank/DDBJ databases">
        <authorList>
            <person name="Koutsovoulos G."/>
            <person name="Danchin GJ E."/>
        </authorList>
    </citation>
    <scope>NUCLEOTIDE SEQUENCE [LARGE SCALE GENOMIC DNA]</scope>
</reference>
<dbReference type="AlphaFoldDB" id="A0A6V7VA53"/>
<sequence>MREFYEENNSCLEENKEFVIEDKKTFKKVLIVKYLTKNIKKKYLILSNDYQDFDQFKCVADFLLLSKNTKTKPFGQKIGDEWKVQQGILESVEDIKINRKEMKKIMGVKYTNECFKMNGLVNKDEKVLEVKNILNKMENKNLILSKIYQKKLEKQSSCLAFFLLKIFGFNKEYLFEYEAPNSISNQIDAIYNHYKLSINDLNKVYRWDNLPEELSYGEVKFKKNTKEYKELNKCNKILKTKTKQEF</sequence>
<evidence type="ECO:0000313" key="2">
    <source>
        <dbReference type="Proteomes" id="UP000580250"/>
    </source>
</evidence>